<gene>
    <name evidence="1" type="ORF">OV079_12075</name>
</gene>
<dbReference type="Proteomes" id="UP001150924">
    <property type="component" value="Unassembled WGS sequence"/>
</dbReference>
<protein>
    <recommendedName>
        <fullName evidence="3">DUF2267 domain-containing protein</fullName>
    </recommendedName>
</protein>
<name>A0A9X3IX85_9BACT</name>
<evidence type="ECO:0000313" key="1">
    <source>
        <dbReference type="EMBL" id="MCY1006284.1"/>
    </source>
</evidence>
<sequence length="72" mass="7183">MEELIQQIVSKTGISESNARSAIETVANFLKTKLPAPLAGQVDAALGSAGGALGNVDLGNIGSSIGGLFGKK</sequence>
<keyword evidence="2" id="KW-1185">Reference proteome</keyword>
<dbReference type="AlphaFoldDB" id="A0A9X3IX85"/>
<accession>A0A9X3IX85</accession>
<proteinExistence type="predicted"/>
<reference evidence="1" key="1">
    <citation type="submission" date="2022-11" db="EMBL/GenBank/DDBJ databases">
        <title>Minimal conservation of predation-associated metabolite biosynthetic gene clusters underscores biosynthetic potential of Myxococcota including descriptions for ten novel species: Archangium lansinium sp. nov., Myxococcus landrumus sp. nov., Nannocystis bai.</title>
        <authorList>
            <person name="Ahearne A."/>
            <person name="Stevens C."/>
            <person name="Phillips K."/>
        </authorList>
    </citation>
    <scope>NUCLEOTIDE SEQUENCE</scope>
    <source>
        <strain evidence="1">Na p29</strain>
    </source>
</reference>
<evidence type="ECO:0000313" key="2">
    <source>
        <dbReference type="Proteomes" id="UP001150924"/>
    </source>
</evidence>
<dbReference type="RefSeq" id="WP_267768401.1">
    <property type="nucleotide sequence ID" value="NZ_CP185339.1"/>
</dbReference>
<comment type="caution">
    <text evidence="1">The sequence shown here is derived from an EMBL/GenBank/DDBJ whole genome shotgun (WGS) entry which is preliminary data.</text>
</comment>
<evidence type="ECO:0008006" key="3">
    <source>
        <dbReference type="Google" id="ProtNLM"/>
    </source>
</evidence>
<organism evidence="1 2">
    <name type="scientific">Nannocystis pusilla</name>
    <dbReference type="NCBI Taxonomy" id="889268"/>
    <lineage>
        <taxon>Bacteria</taxon>
        <taxon>Pseudomonadati</taxon>
        <taxon>Myxococcota</taxon>
        <taxon>Polyangia</taxon>
        <taxon>Nannocystales</taxon>
        <taxon>Nannocystaceae</taxon>
        <taxon>Nannocystis</taxon>
    </lineage>
</organism>
<dbReference type="EMBL" id="JAPNKE010000002">
    <property type="protein sequence ID" value="MCY1006284.1"/>
    <property type="molecule type" value="Genomic_DNA"/>
</dbReference>